<comment type="caution">
    <text evidence="1">The sequence shown here is derived from an EMBL/GenBank/DDBJ whole genome shotgun (WGS) entry which is preliminary data.</text>
</comment>
<organism evidence="1 2">
    <name type="scientific">Candidatus Woesebacteria bacterium GW2011_GWB1_39_10</name>
    <dbReference type="NCBI Taxonomy" id="1618572"/>
    <lineage>
        <taxon>Bacteria</taxon>
        <taxon>Candidatus Woeseibacteriota</taxon>
    </lineage>
</organism>
<evidence type="ECO:0000313" key="1">
    <source>
        <dbReference type="EMBL" id="KKQ91769.1"/>
    </source>
</evidence>
<reference evidence="1 2" key="1">
    <citation type="journal article" date="2015" name="Nature">
        <title>rRNA introns, odd ribosomes, and small enigmatic genomes across a large radiation of phyla.</title>
        <authorList>
            <person name="Brown C.T."/>
            <person name="Hug L.A."/>
            <person name="Thomas B.C."/>
            <person name="Sharon I."/>
            <person name="Castelle C.J."/>
            <person name="Singh A."/>
            <person name="Wilkins M.J."/>
            <person name="Williams K.H."/>
            <person name="Banfield J.F."/>
        </authorList>
    </citation>
    <scope>NUCLEOTIDE SEQUENCE [LARGE SCALE GENOMIC DNA]</scope>
</reference>
<gene>
    <name evidence="1" type="ORF">UT17_C0004G0117</name>
</gene>
<proteinExistence type="predicted"/>
<dbReference type="EMBL" id="LBVU01000004">
    <property type="protein sequence ID" value="KKQ91769.1"/>
    <property type="molecule type" value="Genomic_DNA"/>
</dbReference>
<dbReference type="AlphaFoldDB" id="A0A0G0P0Z5"/>
<name>A0A0G0P0Z5_9BACT</name>
<accession>A0A0G0P0Z5</accession>
<sequence>MWLALGISEAVLQNLENAIGFKGFAWYTKEALENLYEIWISNFSDFLKTPRT</sequence>
<dbReference type="Proteomes" id="UP000034774">
    <property type="component" value="Unassembled WGS sequence"/>
</dbReference>
<dbReference type="STRING" id="1618572.UT17_C0004G0117"/>
<protein>
    <submittedName>
        <fullName evidence="1">Uncharacterized protein</fullName>
    </submittedName>
</protein>
<evidence type="ECO:0000313" key="2">
    <source>
        <dbReference type="Proteomes" id="UP000034774"/>
    </source>
</evidence>